<accession>T0ZAP7</accession>
<organism evidence="1">
    <name type="scientific">mine drainage metagenome</name>
    <dbReference type="NCBI Taxonomy" id="410659"/>
    <lineage>
        <taxon>unclassified sequences</taxon>
        <taxon>metagenomes</taxon>
        <taxon>ecological metagenomes</taxon>
    </lineage>
</organism>
<comment type="caution">
    <text evidence="1">The sequence shown here is derived from an EMBL/GenBank/DDBJ whole genome shotgun (WGS) entry which is preliminary data.</text>
</comment>
<dbReference type="AlphaFoldDB" id="T0ZAP7"/>
<feature type="non-terminal residue" evidence="1">
    <location>
        <position position="100"/>
    </location>
</feature>
<dbReference type="EMBL" id="AUZZ01007766">
    <property type="protein sequence ID" value="EQD41172.1"/>
    <property type="molecule type" value="Genomic_DNA"/>
</dbReference>
<gene>
    <name evidence="1" type="ORF">B2A_10787</name>
</gene>
<proteinExistence type="predicted"/>
<protein>
    <submittedName>
        <fullName evidence="1">Uncharacterized protein</fullName>
    </submittedName>
</protein>
<sequence>MTRRATLALSLVVFLSLWQSAFARGVSPYLPLNLDPDVENAIERVMILGDEPVMSRPIPAALVLQALPKACKVDRPLCERVRHYLHRYMHGTGVEFASIS</sequence>
<name>T0ZAP7_9ZZZZ</name>
<reference evidence="1" key="1">
    <citation type="submission" date="2013-08" db="EMBL/GenBank/DDBJ databases">
        <authorList>
            <person name="Mendez C."/>
            <person name="Richter M."/>
            <person name="Ferrer M."/>
            <person name="Sanchez J."/>
        </authorList>
    </citation>
    <scope>NUCLEOTIDE SEQUENCE</scope>
</reference>
<evidence type="ECO:0000313" key="1">
    <source>
        <dbReference type="EMBL" id="EQD41172.1"/>
    </source>
</evidence>
<reference evidence="1" key="2">
    <citation type="journal article" date="2014" name="ISME J.">
        <title>Microbial stratification in low pH oxic and suboxic macroscopic growths along an acid mine drainage.</title>
        <authorList>
            <person name="Mendez-Garcia C."/>
            <person name="Mesa V."/>
            <person name="Sprenger R.R."/>
            <person name="Richter M."/>
            <person name="Diez M.S."/>
            <person name="Solano J."/>
            <person name="Bargiela R."/>
            <person name="Golyshina O.V."/>
            <person name="Manteca A."/>
            <person name="Ramos J.L."/>
            <person name="Gallego J.R."/>
            <person name="Llorente I."/>
            <person name="Martins Dos Santos V.A."/>
            <person name="Jensen O.N."/>
            <person name="Pelaez A.I."/>
            <person name="Sanchez J."/>
            <person name="Ferrer M."/>
        </authorList>
    </citation>
    <scope>NUCLEOTIDE SEQUENCE</scope>
</reference>